<reference evidence="2 3" key="1">
    <citation type="submission" date="2019-10" db="EMBL/GenBank/DDBJ databases">
        <title>Genome Sequences from Six Type Strain Members of the Archaeal Family Sulfolobaceae: Acidianus ambivalens, Acidianus infernus, Metallosphaera prunae, Stygiolobus azoricus, Sulfolobus metallicus, and Sulfurisphaera ohwakuensis.</title>
        <authorList>
            <person name="Counts J.A."/>
            <person name="Kelly R.M."/>
        </authorList>
    </citation>
    <scope>NUCLEOTIDE SEQUENCE [LARGE SCALE GENOMIC DNA]</scope>
    <source>
        <strain evidence="2 3">TA-1</strain>
    </source>
</reference>
<dbReference type="PROSITE" id="PS00028">
    <property type="entry name" value="ZINC_FINGER_C2H2_1"/>
    <property type="match status" value="1"/>
</dbReference>
<evidence type="ECO:0000313" key="3">
    <source>
        <dbReference type="Proteomes" id="UP000427373"/>
    </source>
</evidence>
<dbReference type="InterPro" id="IPR036236">
    <property type="entry name" value="Znf_C2H2_sf"/>
</dbReference>
<dbReference type="Gene3D" id="3.30.160.60">
    <property type="entry name" value="Classic Zinc Finger"/>
    <property type="match status" value="1"/>
</dbReference>
<dbReference type="InterPro" id="IPR013087">
    <property type="entry name" value="Znf_C2H2_type"/>
</dbReference>
<keyword evidence="3" id="KW-1185">Reference proteome</keyword>
<feature type="domain" description="C2H2-type" evidence="1">
    <location>
        <begin position="12"/>
        <end position="40"/>
    </location>
</feature>
<proteinExistence type="predicted"/>
<gene>
    <name evidence="2" type="ORF">D1869_14175</name>
</gene>
<dbReference type="OrthoDB" id="36578at2157"/>
<organism evidence="2 3">
    <name type="scientific">Sulfurisphaera ohwakuensis</name>
    <dbReference type="NCBI Taxonomy" id="69656"/>
    <lineage>
        <taxon>Archaea</taxon>
        <taxon>Thermoproteota</taxon>
        <taxon>Thermoprotei</taxon>
        <taxon>Sulfolobales</taxon>
        <taxon>Sulfolobaceae</taxon>
        <taxon>Sulfurisphaera</taxon>
    </lineage>
</organism>
<accession>A0A650CK52</accession>
<dbReference type="SMART" id="SM00355">
    <property type="entry name" value="ZnF_C2H2"/>
    <property type="match status" value="2"/>
</dbReference>
<evidence type="ECO:0000313" key="2">
    <source>
        <dbReference type="EMBL" id="QGR18206.1"/>
    </source>
</evidence>
<dbReference type="SUPFAM" id="SSF57667">
    <property type="entry name" value="beta-beta-alpha zinc fingers"/>
    <property type="match status" value="1"/>
</dbReference>
<dbReference type="EMBL" id="CP045484">
    <property type="protein sequence ID" value="QGR18206.1"/>
    <property type="molecule type" value="Genomic_DNA"/>
</dbReference>
<dbReference type="KEGG" id="soh:D1869_14175"/>
<dbReference type="PROSITE" id="PS50157">
    <property type="entry name" value="ZINC_FINGER_C2H2_2"/>
    <property type="match status" value="1"/>
</dbReference>
<name>A0A650CK52_SULOH</name>
<sequence>MYFNLCLSEFLLKCEVCGEVFNNNSLYYQHKVLQHSEYKPIVKGDSYECPICHETRKRLPTLLTHIGLHHLTNNPIRVEVA</sequence>
<protein>
    <recommendedName>
        <fullName evidence="1">C2H2-type domain-containing protein</fullName>
    </recommendedName>
</protein>
<dbReference type="Pfam" id="PF00096">
    <property type="entry name" value="zf-C2H2"/>
    <property type="match status" value="2"/>
</dbReference>
<dbReference type="AlphaFoldDB" id="A0A650CK52"/>
<dbReference type="Proteomes" id="UP000427373">
    <property type="component" value="Chromosome"/>
</dbReference>
<evidence type="ECO:0000259" key="1">
    <source>
        <dbReference type="PROSITE" id="PS50157"/>
    </source>
</evidence>